<keyword evidence="9" id="KW-0046">Antibiotic resistance</keyword>
<evidence type="ECO:0000256" key="5">
    <source>
        <dbReference type="ARBA" id="ARBA00022519"/>
    </source>
</evidence>
<evidence type="ECO:0000259" key="13">
    <source>
        <dbReference type="PROSITE" id="PS50850"/>
    </source>
</evidence>
<keyword evidence="16" id="KW-1185">Reference proteome</keyword>
<evidence type="ECO:0000256" key="4">
    <source>
        <dbReference type="ARBA" id="ARBA00022475"/>
    </source>
</evidence>
<keyword evidence="7 12" id="KW-1133">Transmembrane helix</keyword>
<evidence type="ECO:0000256" key="11">
    <source>
        <dbReference type="ARBA" id="ARBA00040126"/>
    </source>
</evidence>
<keyword evidence="3" id="KW-0813">Transport</keyword>
<dbReference type="GO" id="GO:1990961">
    <property type="term" value="P:xenobiotic detoxification by transmembrane export across the plasma membrane"/>
    <property type="evidence" value="ECO:0007669"/>
    <property type="project" value="TreeGrafter"/>
</dbReference>
<feature type="domain" description="Major facilitator superfamily (MFS) profile" evidence="13">
    <location>
        <begin position="32"/>
        <end position="427"/>
    </location>
</feature>
<dbReference type="GO" id="GO:0005886">
    <property type="term" value="C:plasma membrane"/>
    <property type="evidence" value="ECO:0007669"/>
    <property type="project" value="UniProtKB-SubCell"/>
</dbReference>
<dbReference type="InterPro" id="IPR005829">
    <property type="entry name" value="Sugar_transporter_CS"/>
</dbReference>
<dbReference type="EMBL" id="LNXT01000013">
    <property type="protein sequence ID" value="KTC73773.1"/>
    <property type="molecule type" value="Genomic_DNA"/>
</dbReference>
<feature type="transmembrane region" description="Helical" evidence="12">
    <location>
        <begin position="127"/>
        <end position="144"/>
    </location>
</feature>
<comment type="subcellular location">
    <subcellularLocation>
        <location evidence="1">Cell inner membrane</location>
        <topology evidence="1">Multi-pass membrane protein</topology>
    </subcellularLocation>
</comment>
<evidence type="ECO:0000313" key="16">
    <source>
        <dbReference type="Proteomes" id="UP000054735"/>
    </source>
</evidence>
<feature type="transmembrane region" description="Helical" evidence="12">
    <location>
        <begin position="309"/>
        <end position="331"/>
    </location>
</feature>
<accession>A0A378I6E1</accession>
<dbReference type="InterPro" id="IPR020846">
    <property type="entry name" value="MFS_dom"/>
</dbReference>
<dbReference type="STRING" id="28083.Lbir_1035"/>
<proteinExistence type="inferred from homology"/>
<evidence type="ECO:0000256" key="12">
    <source>
        <dbReference type="SAM" id="Phobius"/>
    </source>
</evidence>
<dbReference type="AlphaFoldDB" id="A0A378I6E1"/>
<keyword evidence="8 12" id="KW-0472">Membrane</keyword>
<feature type="transmembrane region" description="Helical" evidence="12">
    <location>
        <begin position="98"/>
        <end position="115"/>
    </location>
</feature>
<feature type="transmembrane region" description="Helical" evidence="12">
    <location>
        <begin position="337"/>
        <end position="357"/>
    </location>
</feature>
<dbReference type="Proteomes" id="UP000054735">
    <property type="component" value="Unassembled WGS sequence"/>
</dbReference>
<evidence type="ECO:0000313" key="15">
    <source>
        <dbReference type="EMBL" id="STX30729.1"/>
    </source>
</evidence>
<dbReference type="GO" id="GO:0046677">
    <property type="term" value="P:response to antibiotic"/>
    <property type="evidence" value="ECO:0007669"/>
    <property type="project" value="UniProtKB-KW"/>
</dbReference>
<feature type="transmembrane region" description="Helical" evidence="12">
    <location>
        <begin position="187"/>
        <end position="205"/>
    </location>
</feature>
<feature type="transmembrane region" description="Helical" evidence="12">
    <location>
        <begin position="402"/>
        <end position="421"/>
    </location>
</feature>
<keyword evidence="4" id="KW-1003">Cell membrane</keyword>
<keyword evidence="5" id="KW-0997">Cell inner membrane</keyword>
<dbReference type="EMBL" id="UGNW01000001">
    <property type="protein sequence ID" value="STX30729.1"/>
    <property type="molecule type" value="Genomic_DNA"/>
</dbReference>
<feature type="transmembrane region" description="Helical" evidence="12">
    <location>
        <begin position="156"/>
        <end position="181"/>
    </location>
</feature>
<organism evidence="15 17">
    <name type="scientific">Legionella birminghamensis</name>
    <dbReference type="NCBI Taxonomy" id="28083"/>
    <lineage>
        <taxon>Bacteria</taxon>
        <taxon>Pseudomonadati</taxon>
        <taxon>Pseudomonadota</taxon>
        <taxon>Gammaproteobacteria</taxon>
        <taxon>Legionellales</taxon>
        <taxon>Legionellaceae</taxon>
        <taxon>Legionella</taxon>
    </lineage>
</organism>
<feature type="transmembrane region" description="Helical" evidence="12">
    <location>
        <begin position="66"/>
        <end position="86"/>
    </location>
</feature>
<evidence type="ECO:0000256" key="9">
    <source>
        <dbReference type="ARBA" id="ARBA00023251"/>
    </source>
</evidence>
<evidence type="ECO:0000256" key="6">
    <source>
        <dbReference type="ARBA" id="ARBA00022692"/>
    </source>
</evidence>
<evidence type="ECO:0000256" key="2">
    <source>
        <dbReference type="ARBA" id="ARBA00011245"/>
    </source>
</evidence>
<evidence type="ECO:0000256" key="8">
    <source>
        <dbReference type="ARBA" id="ARBA00023136"/>
    </source>
</evidence>
<evidence type="ECO:0000256" key="1">
    <source>
        <dbReference type="ARBA" id="ARBA00004429"/>
    </source>
</evidence>
<dbReference type="InterPro" id="IPR036259">
    <property type="entry name" value="MFS_trans_sf"/>
</dbReference>
<gene>
    <name evidence="15" type="primary">cmr_1</name>
    <name evidence="14" type="synonym">cmr_2</name>
    <name evidence="14" type="ORF">Lbir_1035</name>
    <name evidence="15" type="ORF">NCTC12437_00490</name>
</gene>
<dbReference type="Proteomes" id="UP000255066">
    <property type="component" value="Unassembled WGS sequence"/>
</dbReference>
<comment type="subunit">
    <text evidence="2">Monomer.</text>
</comment>
<sequence>MSNQCIIHDRFCVFIPMSQPLINITRKQALYFAGFLVLYQFLTYIANDMIMPGMIHVVASFNGSESSIATSLTVYVLGGASLQLFLGPLSDAFGRRPVMLTGVALFLIFTLWIAASNSMAQFLMARYFQGMGLCFTAVVGYATLQEIFAEMDAIRLIAILSNVASLAPLVGPLAGAGFILLFHWRGIFLLIAFLAVAAMLGLKYFMPESVGAVKKDGEIIPKISLAPKIVANNYRRLLLNSEFMIGAIASGIMAIPCIAWIAISPIILVTDAQLSVIQYALWQLPIFSAGIAGNFYLRWLTTHRSVKQIIINGSFIFSFGLLLCYLLPLLFSSSYIWLMPGLVIYGFSLGALTAPLTRHVLFSTAIAKGTAYAMISLISMCAQALGVEIANRVYVAHNNLHFGLFCFGAGIAYLLGLSLMFKLSSKRISGGLSQSAPVV</sequence>
<dbReference type="Pfam" id="PF07690">
    <property type="entry name" value="MFS_1"/>
    <property type="match status" value="1"/>
</dbReference>
<reference evidence="15 17" key="2">
    <citation type="submission" date="2018-06" db="EMBL/GenBank/DDBJ databases">
        <authorList>
            <consortium name="Pathogen Informatics"/>
            <person name="Doyle S."/>
        </authorList>
    </citation>
    <scope>NUCLEOTIDE SEQUENCE [LARGE SCALE GENOMIC DNA]</scope>
    <source>
        <strain evidence="15 17">NCTC12437</strain>
    </source>
</reference>
<evidence type="ECO:0000256" key="10">
    <source>
        <dbReference type="ARBA" id="ARBA00038406"/>
    </source>
</evidence>
<feature type="transmembrane region" description="Helical" evidence="12">
    <location>
        <begin position="243"/>
        <end position="267"/>
    </location>
</feature>
<reference evidence="14 16" key="1">
    <citation type="submission" date="2015-11" db="EMBL/GenBank/DDBJ databases">
        <title>Genomic analysis of 38 Legionella species identifies large and diverse effector repertoires.</title>
        <authorList>
            <person name="Burstein D."/>
            <person name="Amaro F."/>
            <person name="Zusman T."/>
            <person name="Lifshitz Z."/>
            <person name="Cohen O."/>
            <person name="Gilbert J.A."/>
            <person name="Pupko T."/>
            <person name="Shuman H.A."/>
            <person name="Segal G."/>
        </authorList>
    </citation>
    <scope>NUCLEOTIDE SEQUENCE [LARGE SCALE GENOMIC DNA]</scope>
    <source>
        <strain evidence="14 16">CDC#1407-AL-14</strain>
    </source>
</reference>
<dbReference type="PROSITE" id="PS50850">
    <property type="entry name" value="MFS"/>
    <property type="match status" value="1"/>
</dbReference>
<dbReference type="PANTHER" id="PTHR23502:SF43">
    <property type="entry name" value="MULTIDRUG TRANSPORTER MDFA"/>
    <property type="match status" value="1"/>
</dbReference>
<feature type="transmembrane region" description="Helical" evidence="12">
    <location>
        <begin position="369"/>
        <end position="390"/>
    </location>
</feature>
<feature type="transmembrane region" description="Helical" evidence="12">
    <location>
        <begin position="29"/>
        <end position="46"/>
    </location>
</feature>
<dbReference type="PROSITE" id="PS00216">
    <property type="entry name" value="SUGAR_TRANSPORT_1"/>
    <property type="match status" value="1"/>
</dbReference>
<comment type="similarity">
    <text evidence="10">Belongs to the major facilitator superfamily. MdfA family.</text>
</comment>
<dbReference type="Gene3D" id="1.20.1720.10">
    <property type="entry name" value="Multidrug resistance protein D"/>
    <property type="match status" value="1"/>
</dbReference>
<feature type="transmembrane region" description="Helical" evidence="12">
    <location>
        <begin position="279"/>
        <end position="297"/>
    </location>
</feature>
<name>A0A378I6E1_9GAMM</name>
<keyword evidence="6 12" id="KW-0812">Transmembrane</keyword>
<protein>
    <recommendedName>
        <fullName evidence="11">Multidrug transporter MdfA</fullName>
    </recommendedName>
</protein>
<evidence type="ECO:0000313" key="14">
    <source>
        <dbReference type="EMBL" id="KTC73773.1"/>
    </source>
</evidence>
<evidence type="ECO:0000313" key="17">
    <source>
        <dbReference type="Proteomes" id="UP000255066"/>
    </source>
</evidence>
<dbReference type="SUPFAM" id="SSF103473">
    <property type="entry name" value="MFS general substrate transporter"/>
    <property type="match status" value="1"/>
</dbReference>
<dbReference type="GO" id="GO:0015385">
    <property type="term" value="F:sodium:proton antiporter activity"/>
    <property type="evidence" value="ECO:0007669"/>
    <property type="project" value="TreeGrafter"/>
</dbReference>
<evidence type="ECO:0000256" key="7">
    <source>
        <dbReference type="ARBA" id="ARBA00022989"/>
    </source>
</evidence>
<dbReference type="InterPro" id="IPR011701">
    <property type="entry name" value="MFS"/>
</dbReference>
<dbReference type="PANTHER" id="PTHR23502">
    <property type="entry name" value="MAJOR FACILITATOR SUPERFAMILY"/>
    <property type="match status" value="1"/>
</dbReference>
<evidence type="ECO:0000256" key="3">
    <source>
        <dbReference type="ARBA" id="ARBA00022448"/>
    </source>
</evidence>